<dbReference type="InterPro" id="IPR010970">
    <property type="entry name" value="Cys_dSase_SufS"/>
</dbReference>
<proteinExistence type="inferred from homology"/>
<dbReference type="PANTHER" id="PTHR43586">
    <property type="entry name" value="CYSTEINE DESULFURASE"/>
    <property type="match status" value="1"/>
</dbReference>
<evidence type="ECO:0000256" key="2">
    <source>
        <dbReference type="ARBA" id="ARBA00002824"/>
    </source>
</evidence>
<dbReference type="STRING" id="988801.SAMN05216522_106209"/>
<dbReference type="EMBL" id="FOGC01000006">
    <property type="protein sequence ID" value="SEQ78785.1"/>
    <property type="molecule type" value="Genomic_DNA"/>
</dbReference>
<dbReference type="InterPro" id="IPR000192">
    <property type="entry name" value="Aminotrans_V_dom"/>
</dbReference>
<keyword evidence="7" id="KW-0663">Pyridoxal phosphate</keyword>
<comment type="catalytic activity">
    <reaction evidence="8">
        <text>(sulfur carrier)-H + L-cysteine = (sulfur carrier)-SH + L-alanine</text>
        <dbReference type="Rhea" id="RHEA:43892"/>
        <dbReference type="Rhea" id="RHEA-COMP:14737"/>
        <dbReference type="Rhea" id="RHEA-COMP:14739"/>
        <dbReference type="ChEBI" id="CHEBI:29917"/>
        <dbReference type="ChEBI" id="CHEBI:35235"/>
        <dbReference type="ChEBI" id="CHEBI:57972"/>
        <dbReference type="ChEBI" id="CHEBI:64428"/>
        <dbReference type="EC" id="2.8.1.7"/>
    </reaction>
</comment>
<accession>A0A1H9IWL6</accession>
<keyword evidence="11" id="KW-1185">Reference proteome</keyword>
<comment type="similarity">
    <text evidence="3">Belongs to the class-V pyridoxal-phosphate-dependent aminotransferase family. Csd subfamily.</text>
</comment>
<dbReference type="InterPro" id="IPR016454">
    <property type="entry name" value="Cysteine_dSase"/>
</dbReference>
<dbReference type="Proteomes" id="UP000242515">
    <property type="component" value="Unassembled WGS sequence"/>
</dbReference>
<dbReference type="EC" id="2.8.1.7" evidence="4"/>
<evidence type="ECO:0000256" key="7">
    <source>
        <dbReference type="ARBA" id="ARBA00022898"/>
    </source>
</evidence>
<gene>
    <name evidence="10" type="ORF">SAMN05216522_106209</name>
</gene>
<evidence type="ECO:0000256" key="6">
    <source>
        <dbReference type="ARBA" id="ARBA00022679"/>
    </source>
</evidence>
<dbReference type="InterPro" id="IPR015424">
    <property type="entry name" value="PyrdxlP-dep_Trfase"/>
</dbReference>
<evidence type="ECO:0000256" key="1">
    <source>
        <dbReference type="ARBA" id="ARBA00001933"/>
    </source>
</evidence>
<reference evidence="11" key="1">
    <citation type="submission" date="2016-10" db="EMBL/GenBank/DDBJ databases">
        <authorList>
            <person name="Varghese N."/>
            <person name="Submissions S."/>
        </authorList>
    </citation>
    <scope>NUCLEOTIDE SEQUENCE [LARGE SCALE GENOMIC DNA]</scope>
    <source>
        <strain evidence="11">8N4</strain>
    </source>
</reference>
<feature type="domain" description="Aminotransferase class V" evidence="9">
    <location>
        <begin position="22"/>
        <end position="387"/>
    </location>
</feature>
<dbReference type="RefSeq" id="WP_092675960.1">
    <property type="nucleotide sequence ID" value="NZ_FOGC01000006.1"/>
</dbReference>
<dbReference type="GO" id="GO:0030170">
    <property type="term" value="F:pyridoxal phosphate binding"/>
    <property type="evidence" value="ECO:0007669"/>
    <property type="project" value="InterPro"/>
</dbReference>
<evidence type="ECO:0000256" key="3">
    <source>
        <dbReference type="ARBA" id="ARBA00010447"/>
    </source>
</evidence>
<evidence type="ECO:0000259" key="9">
    <source>
        <dbReference type="Pfam" id="PF00266"/>
    </source>
</evidence>
<evidence type="ECO:0000256" key="8">
    <source>
        <dbReference type="ARBA" id="ARBA00050776"/>
    </source>
</evidence>
<evidence type="ECO:0000256" key="5">
    <source>
        <dbReference type="ARBA" id="ARBA00021850"/>
    </source>
</evidence>
<sequence length="402" mass="44344">MRKFSPDWFRQQFPALHEPNCYLDSAATSLRPQAMIEATQAYYQTGGTVHRSHYSQAKETTERYEACRQQVAALINAADANQIIWTRGSTESINLVADAWLAHQLHPGDEILVSEVEHHANLLPWLMLAEKTGANIVRWPVNAEGELEIEQLALRLTSRTRLVAVTQMSNVTGYVPPMADIIVLAHQAGVAVLVDGAQGIVHQATDVQQWDADFYVFSGHKLYGPTGIGVLYARKDRLDEMRPIQGGGKMISHVDFNGYRLLPAPWCFEPGTPNIAGVIGLASTLDFHQTVDWQAAEAWTLKLADHAAAQLATLPGITLFRAAASPIISFVFRSLHSADLFTLISEHNVALRVGQHCAQPLMQALGVHGTLRASFAAYNTDDDVEKLVKAVTFAYQLLTEEE</sequence>
<dbReference type="GO" id="GO:0016226">
    <property type="term" value="P:iron-sulfur cluster assembly"/>
    <property type="evidence" value="ECO:0007669"/>
    <property type="project" value="InterPro"/>
</dbReference>
<evidence type="ECO:0000256" key="4">
    <source>
        <dbReference type="ARBA" id="ARBA00012239"/>
    </source>
</evidence>
<protein>
    <recommendedName>
        <fullName evidence="5">Probable cysteine desulfurase</fullName>
        <ecNumber evidence="4">2.8.1.7</ecNumber>
    </recommendedName>
</protein>
<dbReference type="PIRSF" id="PIRSF005572">
    <property type="entry name" value="NifS"/>
    <property type="match status" value="1"/>
</dbReference>
<dbReference type="InterPro" id="IPR022471">
    <property type="entry name" value="Cys_desulphurase_CdsA"/>
</dbReference>
<comment type="cofactor">
    <cofactor evidence="1">
        <name>pyridoxal 5'-phosphate</name>
        <dbReference type="ChEBI" id="CHEBI:597326"/>
    </cofactor>
</comment>
<organism evidence="10 11">
    <name type="scientific">Rosenbergiella nectarea</name>
    <dbReference type="NCBI Taxonomy" id="988801"/>
    <lineage>
        <taxon>Bacteria</taxon>
        <taxon>Pseudomonadati</taxon>
        <taxon>Pseudomonadota</taxon>
        <taxon>Gammaproteobacteria</taxon>
        <taxon>Enterobacterales</taxon>
        <taxon>Erwiniaceae</taxon>
        <taxon>Rosenbergiella</taxon>
    </lineage>
</organism>
<dbReference type="Gene3D" id="3.40.640.10">
    <property type="entry name" value="Type I PLP-dependent aspartate aminotransferase-like (Major domain)"/>
    <property type="match status" value="1"/>
</dbReference>
<dbReference type="AlphaFoldDB" id="A0A1H9IWL6"/>
<dbReference type="InterPro" id="IPR015421">
    <property type="entry name" value="PyrdxlP-dep_Trfase_major"/>
</dbReference>
<dbReference type="GO" id="GO:0006534">
    <property type="term" value="P:cysteine metabolic process"/>
    <property type="evidence" value="ECO:0007669"/>
    <property type="project" value="InterPro"/>
</dbReference>
<dbReference type="SUPFAM" id="SSF53383">
    <property type="entry name" value="PLP-dependent transferases"/>
    <property type="match status" value="1"/>
</dbReference>
<dbReference type="CDD" id="cd06453">
    <property type="entry name" value="SufS_like"/>
    <property type="match status" value="1"/>
</dbReference>
<dbReference type="Gene3D" id="3.90.1150.10">
    <property type="entry name" value="Aspartate Aminotransferase, domain 1"/>
    <property type="match status" value="1"/>
</dbReference>
<dbReference type="PANTHER" id="PTHR43586:SF8">
    <property type="entry name" value="CYSTEINE DESULFURASE 1, CHLOROPLASTIC"/>
    <property type="match status" value="1"/>
</dbReference>
<dbReference type="NCBIfam" id="TIGR03392">
    <property type="entry name" value="FeS_syn_CsdA"/>
    <property type="match status" value="1"/>
</dbReference>
<dbReference type="GO" id="GO:0031071">
    <property type="term" value="F:cysteine desulfurase activity"/>
    <property type="evidence" value="ECO:0007669"/>
    <property type="project" value="UniProtKB-EC"/>
</dbReference>
<evidence type="ECO:0000313" key="11">
    <source>
        <dbReference type="Proteomes" id="UP000242515"/>
    </source>
</evidence>
<evidence type="ECO:0000313" key="10">
    <source>
        <dbReference type="EMBL" id="SEQ78785.1"/>
    </source>
</evidence>
<dbReference type="OrthoDB" id="9808002at2"/>
<name>A0A1H9IWL6_9GAMM</name>
<dbReference type="InterPro" id="IPR015422">
    <property type="entry name" value="PyrdxlP-dep_Trfase_small"/>
</dbReference>
<keyword evidence="6" id="KW-0808">Transferase</keyword>
<comment type="function">
    <text evidence="2">Catalyzes the removal of elemental sulfur and selenium atoms from L-cysteine, L-cystine, L-selenocysteine, and L-selenocystine to produce L-alanine.</text>
</comment>
<dbReference type="Pfam" id="PF00266">
    <property type="entry name" value="Aminotran_5"/>
    <property type="match status" value="1"/>
</dbReference>